<feature type="domain" description="Asn/Gln amidotransferase" evidence="11">
    <location>
        <begin position="331"/>
        <end position="487"/>
    </location>
</feature>
<evidence type="ECO:0000256" key="2">
    <source>
        <dbReference type="ARBA" id="ARBA00011123"/>
    </source>
</evidence>
<dbReference type="Gene3D" id="1.10.10.410">
    <property type="match status" value="1"/>
</dbReference>
<evidence type="ECO:0000259" key="11">
    <source>
        <dbReference type="SMART" id="SM00845"/>
    </source>
</evidence>
<dbReference type="InterPro" id="IPR017958">
    <property type="entry name" value="Gln-tRNA_amidoTrfase_suB_CS"/>
</dbReference>
<evidence type="ECO:0000256" key="7">
    <source>
        <dbReference type="ARBA" id="ARBA00024799"/>
    </source>
</evidence>
<dbReference type="InterPro" id="IPR004413">
    <property type="entry name" value="GatB"/>
</dbReference>
<dbReference type="GO" id="GO:0006412">
    <property type="term" value="P:translation"/>
    <property type="evidence" value="ECO:0007669"/>
    <property type="project" value="UniProtKB-UniRule"/>
</dbReference>
<dbReference type="GO" id="GO:0050567">
    <property type="term" value="F:glutaminyl-tRNA synthase (glutamine-hydrolyzing) activity"/>
    <property type="evidence" value="ECO:0007669"/>
    <property type="project" value="UniProtKB-UniRule"/>
</dbReference>
<dbReference type="NCBIfam" id="TIGR00133">
    <property type="entry name" value="gatB"/>
    <property type="match status" value="1"/>
</dbReference>
<dbReference type="STRING" id="1798682.A3C15_01860"/>
<dbReference type="Pfam" id="PF02934">
    <property type="entry name" value="GatB_N"/>
    <property type="match status" value="1"/>
</dbReference>
<proteinExistence type="inferred from homology"/>
<evidence type="ECO:0000256" key="4">
    <source>
        <dbReference type="ARBA" id="ARBA00022741"/>
    </source>
</evidence>
<dbReference type="NCBIfam" id="NF004012">
    <property type="entry name" value="PRK05477.1-2"/>
    <property type="match status" value="1"/>
</dbReference>
<dbReference type="EC" id="6.3.5.-" evidence="10"/>
<evidence type="ECO:0000256" key="10">
    <source>
        <dbReference type="HAMAP-Rule" id="MF_00121"/>
    </source>
</evidence>
<keyword evidence="3 10" id="KW-0436">Ligase</keyword>
<dbReference type="HAMAP" id="MF_00121">
    <property type="entry name" value="GatB"/>
    <property type="match status" value="1"/>
</dbReference>
<comment type="catalytic activity">
    <reaction evidence="8 10">
        <text>L-aspartyl-tRNA(Asn) + L-glutamine + ATP + H2O = L-asparaginyl-tRNA(Asn) + L-glutamate + ADP + phosphate + 2 H(+)</text>
        <dbReference type="Rhea" id="RHEA:14513"/>
        <dbReference type="Rhea" id="RHEA-COMP:9674"/>
        <dbReference type="Rhea" id="RHEA-COMP:9677"/>
        <dbReference type="ChEBI" id="CHEBI:15377"/>
        <dbReference type="ChEBI" id="CHEBI:15378"/>
        <dbReference type="ChEBI" id="CHEBI:29985"/>
        <dbReference type="ChEBI" id="CHEBI:30616"/>
        <dbReference type="ChEBI" id="CHEBI:43474"/>
        <dbReference type="ChEBI" id="CHEBI:58359"/>
        <dbReference type="ChEBI" id="CHEBI:78515"/>
        <dbReference type="ChEBI" id="CHEBI:78516"/>
        <dbReference type="ChEBI" id="CHEBI:456216"/>
    </reaction>
</comment>
<evidence type="ECO:0000256" key="5">
    <source>
        <dbReference type="ARBA" id="ARBA00022840"/>
    </source>
</evidence>
<dbReference type="InterPro" id="IPR018027">
    <property type="entry name" value="Asn/Gln_amidotransferase"/>
</dbReference>
<dbReference type="PANTHER" id="PTHR11659">
    <property type="entry name" value="GLUTAMYL-TRNA GLN AMIDOTRANSFERASE SUBUNIT B MITOCHONDRIAL AND PROKARYOTIC PET112-RELATED"/>
    <property type="match status" value="1"/>
</dbReference>
<dbReference type="InterPro" id="IPR014746">
    <property type="entry name" value="Gln_synth/guanido_kin_cat_dom"/>
</dbReference>
<dbReference type="SMART" id="SM00845">
    <property type="entry name" value="GatB_Yqey"/>
    <property type="match status" value="1"/>
</dbReference>
<dbReference type="EMBL" id="MFQD01000045">
    <property type="protein sequence ID" value="OGH67480.1"/>
    <property type="molecule type" value="Genomic_DNA"/>
</dbReference>
<dbReference type="PROSITE" id="PS01234">
    <property type="entry name" value="GATB"/>
    <property type="match status" value="1"/>
</dbReference>
<dbReference type="GO" id="GO:0005524">
    <property type="term" value="F:ATP binding"/>
    <property type="evidence" value="ECO:0007669"/>
    <property type="project" value="UniProtKB-KW"/>
</dbReference>
<dbReference type="InterPro" id="IPR003789">
    <property type="entry name" value="Asn/Gln_tRNA_amidoTrase-B-like"/>
</dbReference>
<dbReference type="FunFam" id="1.10.10.410:FF:000001">
    <property type="entry name" value="Aspartyl/glutamyl-tRNA(Asn/Gln) amidotransferase subunit B"/>
    <property type="match status" value="1"/>
</dbReference>
<comment type="catalytic activity">
    <reaction evidence="9 10">
        <text>L-glutamyl-tRNA(Gln) + L-glutamine + ATP + H2O = L-glutaminyl-tRNA(Gln) + L-glutamate + ADP + phosphate + H(+)</text>
        <dbReference type="Rhea" id="RHEA:17521"/>
        <dbReference type="Rhea" id="RHEA-COMP:9681"/>
        <dbReference type="Rhea" id="RHEA-COMP:9684"/>
        <dbReference type="ChEBI" id="CHEBI:15377"/>
        <dbReference type="ChEBI" id="CHEBI:15378"/>
        <dbReference type="ChEBI" id="CHEBI:29985"/>
        <dbReference type="ChEBI" id="CHEBI:30616"/>
        <dbReference type="ChEBI" id="CHEBI:43474"/>
        <dbReference type="ChEBI" id="CHEBI:58359"/>
        <dbReference type="ChEBI" id="CHEBI:78520"/>
        <dbReference type="ChEBI" id="CHEBI:78521"/>
        <dbReference type="ChEBI" id="CHEBI:456216"/>
    </reaction>
</comment>
<gene>
    <name evidence="10" type="primary">gatB</name>
    <name evidence="12" type="ORF">A3C15_01860</name>
</gene>
<comment type="function">
    <text evidence="7 10">Allows the formation of correctly charged Asn-tRNA(Asn) or Gln-tRNA(Gln) through the transamidation of misacylated Asp-tRNA(Asn) or Glu-tRNA(Gln) in organisms which lack either or both of asparaginyl-tRNA or glutaminyl-tRNA synthetases. The reaction takes place in the presence of glutamine and ATP through an activated phospho-Asp-tRNA(Asn) or phospho-Glu-tRNA(Gln).</text>
</comment>
<comment type="subunit">
    <text evidence="2 10">Heterotrimer of A, B and C subunits.</text>
</comment>
<dbReference type="NCBIfam" id="NF004014">
    <property type="entry name" value="PRK05477.1-4"/>
    <property type="match status" value="1"/>
</dbReference>
<sequence>MQLESIIGLEIHVQLSTQSKMFCACDNRNELMPPNTAVCPICLGHPGTLPTPNEAAVRAAIKLGFALGCTIAPRLKFDRKHYFYPDLPKGYQISQYDEPICSNGSFTFDGKTVGIERAHLEEDAAKSFHGVGGETLVDFNRGGSPLVETVTRPDFRTPHDAKSFLQEMQLLVRALGISDGDMEKGHMRCDANISLRPVGDETLYPKTEVKNINSFRAVERALEYEIRRQTELWKDGTAPAVSSTRGWNDIEMKTNEQRTKEAAHDYRYFPEPDIPPFLIGPLLEQCRRDIPELPAAKRTRFQEEYGFATQDARQLIADEALANYAEQVVSEFFEWVRSSAPDTDETELKKKSAKLISGWLLTKYLGALNDAGRLFTPDTITPENFAEFLTLVYLGKLNSTTGQRVLKQMIETGADPSQIIETEHLGQADGVALDRWIAETIEENPEQIEQFRSGKTAVLQFLVGKVMKKSRGTADPEEVAVQFQEKI</sequence>
<dbReference type="InterPro" id="IPR017959">
    <property type="entry name" value="Asn/Gln-tRNA_amidoTrfase_suB/E"/>
</dbReference>
<dbReference type="InterPro" id="IPR042114">
    <property type="entry name" value="GatB_C_1"/>
</dbReference>
<name>A0A1F6M7B0_9BACT</name>
<dbReference type="SUPFAM" id="SSF55931">
    <property type="entry name" value="Glutamine synthetase/guanido kinase"/>
    <property type="match status" value="1"/>
</dbReference>
<evidence type="ECO:0000256" key="8">
    <source>
        <dbReference type="ARBA" id="ARBA00047380"/>
    </source>
</evidence>
<dbReference type="Pfam" id="PF02637">
    <property type="entry name" value="GatB_Yqey"/>
    <property type="match status" value="1"/>
</dbReference>
<dbReference type="SUPFAM" id="SSF89095">
    <property type="entry name" value="GatB/YqeY motif"/>
    <property type="match status" value="1"/>
</dbReference>
<keyword evidence="6 10" id="KW-0648">Protein biosynthesis</keyword>
<evidence type="ECO:0000256" key="3">
    <source>
        <dbReference type="ARBA" id="ARBA00022598"/>
    </source>
</evidence>
<dbReference type="AlphaFoldDB" id="A0A1F6M7B0"/>
<organism evidence="12 13">
    <name type="scientific">Candidatus Magasanikbacteria bacterium RIFCSPHIGHO2_02_FULL_50_9b</name>
    <dbReference type="NCBI Taxonomy" id="1798682"/>
    <lineage>
        <taxon>Bacteria</taxon>
        <taxon>Candidatus Magasanikiibacteriota</taxon>
    </lineage>
</organism>
<dbReference type="Proteomes" id="UP000176532">
    <property type="component" value="Unassembled WGS sequence"/>
</dbReference>
<evidence type="ECO:0000313" key="13">
    <source>
        <dbReference type="Proteomes" id="UP000176532"/>
    </source>
</evidence>
<reference evidence="12 13" key="1">
    <citation type="journal article" date="2016" name="Nat. Commun.">
        <title>Thousands of microbial genomes shed light on interconnected biogeochemical processes in an aquifer system.</title>
        <authorList>
            <person name="Anantharaman K."/>
            <person name="Brown C.T."/>
            <person name="Hug L.A."/>
            <person name="Sharon I."/>
            <person name="Castelle C.J."/>
            <person name="Probst A.J."/>
            <person name="Thomas B.C."/>
            <person name="Singh A."/>
            <person name="Wilkins M.J."/>
            <person name="Karaoz U."/>
            <person name="Brodie E.L."/>
            <person name="Williams K.H."/>
            <person name="Hubbard S.S."/>
            <person name="Banfield J.F."/>
        </authorList>
    </citation>
    <scope>NUCLEOTIDE SEQUENCE [LARGE SCALE GENOMIC DNA]</scope>
</reference>
<dbReference type="InterPro" id="IPR023168">
    <property type="entry name" value="GatB_Yqey_C_2"/>
</dbReference>
<evidence type="ECO:0000256" key="9">
    <source>
        <dbReference type="ARBA" id="ARBA00047913"/>
    </source>
</evidence>
<keyword evidence="5 10" id="KW-0067">ATP-binding</keyword>
<dbReference type="Gene3D" id="1.10.150.380">
    <property type="entry name" value="GatB domain, N-terminal subdomain"/>
    <property type="match status" value="1"/>
</dbReference>
<accession>A0A1F6M7B0</accession>
<comment type="caution">
    <text evidence="12">The sequence shown here is derived from an EMBL/GenBank/DDBJ whole genome shotgun (WGS) entry which is preliminary data.</text>
</comment>
<protein>
    <recommendedName>
        <fullName evidence="10">Aspartyl/glutamyl-tRNA(Asn/Gln) amidotransferase subunit B</fullName>
        <shortName evidence="10">Asp/Glu-ADT subunit B</shortName>
        <ecNumber evidence="10">6.3.5.-</ecNumber>
    </recommendedName>
</protein>
<evidence type="ECO:0000256" key="1">
    <source>
        <dbReference type="ARBA" id="ARBA00005306"/>
    </source>
</evidence>
<dbReference type="InterPro" id="IPR006075">
    <property type="entry name" value="Asn/Gln-tRNA_Trfase_suB/E_cat"/>
</dbReference>
<dbReference type="GO" id="GO:0050566">
    <property type="term" value="F:asparaginyl-tRNA synthase (glutamine-hydrolyzing) activity"/>
    <property type="evidence" value="ECO:0007669"/>
    <property type="project" value="RHEA"/>
</dbReference>
<evidence type="ECO:0000256" key="6">
    <source>
        <dbReference type="ARBA" id="ARBA00022917"/>
    </source>
</evidence>
<keyword evidence="4 10" id="KW-0547">Nucleotide-binding</keyword>
<comment type="similarity">
    <text evidence="1 10">Belongs to the GatB/GatE family. GatB subfamily.</text>
</comment>
<evidence type="ECO:0000313" key="12">
    <source>
        <dbReference type="EMBL" id="OGH67480.1"/>
    </source>
</evidence>